<dbReference type="Pfam" id="PF05175">
    <property type="entry name" value="MTS"/>
    <property type="match status" value="1"/>
</dbReference>
<keyword evidence="8" id="KW-1185">Reference proteome</keyword>
<dbReference type="InterPro" id="IPR029063">
    <property type="entry name" value="SAM-dependent_MTases_sf"/>
</dbReference>
<sequence length="293" mass="33721">MARIKPSVLKKAWQVNRLLPLLLPVCRTIEVAQQELRWIQEEISDKKRVRQCCLLRSRHYPLQYLLGTQPFGPLDVICQPGVLIPRWETEEWAVSLAGKLPRDRTFDVMDLCTGTGCIPLLLKYMRPKCSAFAIDCSPLAYKLAARNSDMLRVPLKVTQKDILKCSSEVVPRTVDLITCNPPYIPRSTFTRETTRSVKLFEPKLALLGNTEFYANLVDCWMSRTDAFVYEVGDLSQCQYVLERVTSDTKLSKNWRIGFKHDSNDQPRIVYGFRTSGSRLNWASILEEFGDMKH</sequence>
<dbReference type="AlphaFoldDB" id="A0A0P1KVH7"/>
<evidence type="ECO:0000256" key="1">
    <source>
        <dbReference type="ARBA" id="ARBA00012771"/>
    </source>
</evidence>
<keyword evidence="2" id="KW-0489">Methyltransferase</keyword>
<dbReference type="GO" id="GO:0102559">
    <property type="term" value="F:peptide chain release factor N(5)-glutamine methyltransferase activity"/>
    <property type="evidence" value="ECO:0007669"/>
    <property type="project" value="UniProtKB-EC"/>
</dbReference>
<feature type="domain" description="Methyltransferase small" evidence="6">
    <location>
        <begin position="96"/>
        <end position="185"/>
    </location>
</feature>
<dbReference type="GO" id="GO:0032259">
    <property type="term" value="P:methylation"/>
    <property type="evidence" value="ECO:0007669"/>
    <property type="project" value="UniProtKB-KW"/>
</dbReference>
<dbReference type="Proteomes" id="UP000236544">
    <property type="component" value="Unassembled WGS sequence"/>
</dbReference>
<keyword evidence="3" id="KW-0808">Transferase</keyword>
<gene>
    <name evidence="7" type="ORF">LAQU0_S13e00606g</name>
</gene>
<dbReference type="EC" id="2.1.1.297" evidence="1"/>
<dbReference type="CDD" id="cd02440">
    <property type="entry name" value="AdoMet_MTases"/>
    <property type="match status" value="1"/>
</dbReference>
<name>A0A0P1KVH7_9SACH</name>
<dbReference type="InterPro" id="IPR050320">
    <property type="entry name" value="N5-glutamine_MTase"/>
</dbReference>
<evidence type="ECO:0000313" key="7">
    <source>
        <dbReference type="EMBL" id="CUS23980.1"/>
    </source>
</evidence>
<protein>
    <recommendedName>
        <fullName evidence="1">peptide chain release factor N(5)-glutamine methyltransferase</fullName>
        <ecNumber evidence="1">2.1.1.297</ecNumber>
    </recommendedName>
</protein>
<dbReference type="NCBIfam" id="TIGR00536">
    <property type="entry name" value="hemK_fam"/>
    <property type="match status" value="1"/>
</dbReference>
<dbReference type="PANTHER" id="PTHR18895:SF74">
    <property type="entry name" value="MTRF1L RELEASE FACTOR GLUTAMINE METHYLTRANSFERASE"/>
    <property type="match status" value="1"/>
</dbReference>
<evidence type="ECO:0000259" key="6">
    <source>
        <dbReference type="Pfam" id="PF05175"/>
    </source>
</evidence>
<proteinExistence type="predicted"/>
<comment type="catalytic activity">
    <reaction evidence="5">
        <text>L-glutaminyl-[peptide chain release factor] + S-adenosyl-L-methionine = N(5)-methyl-L-glutaminyl-[peptide chain release factor] + S-adenosyl-L-homocysteine + H(+)</text>
        <dbReference type="Rhea" id="RHEA:42896"/>
        <dbReference type="Rhea" id="RHEA-COMP:10271"/>
        <dbReference type="Rhea" id="RHEA-COMP:10272"/>
        <dbReference type="ChEBI" id="CHEBI:15378"/>
        <dbReference type="ChEBI" id="CHEBI:30011"/>
        <dbReference type="ChEBI" id="CHEBI:57856"/>
        <dbReference type="ChEBI" id="CHEBI:59789"/>
        <dbReference type="ChEBI" id="CHEBI:61891"/>
        <dbReference type="EC" id="2.1.1.297"/>
    </reaction>
</comment>
<evidence type="ECO:0000256" key="4">
    <source>
        <dbReference type="ARBA" id="ARBA00022691"/>
    </source>
</evidence>
<dbReference type="InterPro" id="IPR007848">
    <property type="entry name" value="Small_mtfrase_dom"/>
</dbReference>
<dbReference type="OrthoDB" id="269872at2759"/>
<evidence type="ECO:0000313" key="8">
    <source>
        <dbReference type="Proteomes" id="UP000236544"/>
    </source>
</evidence>
<dbReference type="SUPFAM" id="SSF53335">
    <property type="entry name" value="S-adenosyl-L-methionine-dependent methyltransferases"/>
    <property type="match status" value="1"/>
</dbReference>
<reference evidence="8" key="1">
    <citation type="submission" date="2015-10" db="EMBL/GenBank/DDBJ databases">
        <authorList>
            <person name="Devillers H."/>
        </authorList>
    </citation>
    <scope>NUCLEOTIDE SEQUENCE [LARGE SCALE GENOMIC DNA]</scope>
</reference>
<dbReference type="GO" id="GO:0005739">
    <property type="term" value="C:mitochondrion"/>
    <property type="evidence" value="ECO:0007669"/>
    <property type="project" value="TreeGrafter"/>
</dbReference>
<organism evidence="7 8">
    <name type="scientific">Lachancea quebecensis</name>
    <dbReference type="NCBI Taxonomy" id="1654605"/>
    <lineage>
        <taxon>Eukaryota</taxon>
        <taxon>Fungi</taxon>
        <taxon>Dikarya</taxon>
        <taxon>Ascomycota</taxon>
        <taxon>Saccharomycotina</taxon>
        <taxon>Saccharomycetes</taxon>
        <taxon>Saccharomycetales</taxon>
        <taxon>Saccharomycetaceae</taxon>
        <taxon>Lachancea</taxon>
    </lineage>
</organism>
<dbReference type="PANTHER" id="PTHR18895">
    <property type="entry name" value="HEMK METHYLTRANSFERASE"/>
    <property type="match status" value="1"/>
</dbReference>
<evidence type="ECO:0000256" key="2">
    <source>
        <dbReference type="ARBA" id="ARBA00022603"/>
    </source>
</evidence>
<keyword evidence="4" id="KW-0949">S-adenosyl-L-methionine</keyword>
<evidence type="ECO:0000256" key="3">
    <source>
        <dbReference type="ARBA" id="ARBA00022679"/>
    </source>
</evidence>
<accession>A0A0P1KVH7</accession>
<dbReference type="Gene3D" id="3.40.50.150">
    <property type="entry name" value="Vaccinia Virus protein VP39"/>
    <property type="match status" value="1"/>
</dbReference>
<dbReference type="InterPro" id="IPR004556">
    <property type="entry name" value="HemK-like"/>
</dbReference>
<evidence type="ECO:0000256" key="5">
    <source>
        <dbReference type="ARBA" id="ARBA00048391"/>
    </source>
</evidence>
<dbReference type="EMBL" id="LN890566">
    <property type="protein sequence ID" value="CUS23980.1"/>
    <property type="molecule type" value="Genomic_DNA"/>
</dbReference>